<organism evidence="2 3">
    <name type="scientific">Willisornis vidua</name>
    <name type="common">Xingu scale-backed antbird</name>
    <dbReference type="NCBI Taxonomy" id="1566151"/>
    <lineage>
        <taxon>Eukaryota</taxon>
        <taxon>Metazoa</taxon>
        <taxon>Chordata</taxon>
        <taxon>Craniata</taxon>
        <taxon>Vertebrata</taxon>
        <taxon>Euteleostomi</taxon>
        <taxon>Archelosauria</taxon>
        <taxon>Archosauria</taxon>
        <taxon>Dinosauria</taxon>
        <taxon>Saurischia</taxon>
        <taxon>Theropoda</taxon>
        <taxon>Coelurosauria</taxon>
        <taxon>Aves</taxon>
        <taxon>Neognathae</taxon>
        <taxon>Neoaves</taxon>
        <taxon>Telluraves</taxon>
        <taxon>Australaves</taxon>
        <taxon>Passeriformes</taxon>
        <taxon>Thamnophilidae</taxon>
        <taxon>Willisornis</taxon>
    </lineage>
</organism>
<sequence>MYFQLLVSLLCVDISLVSGNGFKSWEGSLLGSFQAFQSQQTSYPTPEPDIYKVIWDVGHLVLGRVNHLPHVLEDTEGCFRNSSSGSLGEWVPVDWRPANVKPIYQKGWEEDPGNWSPIRLPLVPEELMEQIILSDITQQYRTTGGSDTMGS</sequence>
<name>A0ABQ9DS86_9PASS</name>
<proteinExistence type="predicted"/>
<protein>
    <submittedName>
        <fullName evidence="2">Uncharacterized protein</fullName>
    </submittedName>
</protein>
<evidence type="ECO:0000313" key="3">
    <source>
        <dbReference type="Proteomes" id="UP001145742"/>
    </source>
</evidence>
<feature type="chain" id="PRO_5047245435" evidence="1">
    <location>
        <begin position="20"/>
        <end position="151"/>
    </location>
</feature>
<gene>
    <name evidence="2" type="ORF">WISP_08377</name>
</gene>
<keyword evidence="1" id="KW-0732">Signal</keyword>
<dbReference type="Proteomes" id="UP001145742">
    <property type="component" value="Unassembled WGS sequence"/>
</dbReference>
<comment type="caution">
    <text evidence="2">The sequence shown here is derived from an EMBL/GenBank/DDBJ whole genome shotgun (WGS) entry which is preliminary data.</text>
</comment>
<evidence type="ECO:0000313" key="2">
    <source>
        <dbReference type="EMBL" id="KAJ7427305.1"/>
    </source>
</evidence>
<keyword evidence="3" id="KW-1185">Reference proteome</keyword>
<accession>A0ABQ9DS86</accession>
<reference evidence="2" key="1">
    <citation type="submission" date="2019-10" db="EMBL/GenBank/DDBJ databases">
        <authorList>
            <person name="Soares A.E.R."/>
            <person name="Aleixo A."/>
            <person name="Schneider P."/>
            <person name="Miyaki C.Y."/>
            <person name="Schneider M.P."/>
            <person name="Mello C."/>
            <person name="Vasconcelos A.T.R."/>
        </authorList>
    </citation>
    <scope>NUCLEOTIDE SEQUENCE</scope>
    <source>
        <tissue evidence="2">Muscle</tissue>
    </source>
</reference>
<dbReference type="EMBL" id="WHWB01031984">
    <property type="protein sequence ID" value="KAJ7427305.1"/>
    <property type="molecule type" value="Genomic_DNA"/>
</dbReference>
<evidence type="ECO:0000256" key="1">
    <source>
        <dbReference type="SAM" id="SignalP"/>
    </source>
</evidence>
<feature type="signal peptide" evidence="1">
    <location>
        <begin position="1"/>
        <end position="19"/>
    </location>
</feature>